<evidence type="ECO:0000256" key="1">
    <source>
        <dbReference type="SAM" id="Phobius"/>
    </source>
</evidence>
<organism evidence="3 4">
    <name type="scientific">Heligmosomoides polygyrus</name>
    <name type="common">Parasitic roundworm</name>
    <dbReference type="NCBI Taxonomy" id="6339"/>
    <lineage>
        <taxon>Eukaryota</taxon>
        <taxon>Metazoa</taxon>
        <taxon>Ecdysozoa</taxon>
        <taxon>Nematoda</taxon>
        <taxon>Chromadorea</taxon>
        <taxon>Rhabditida</taxon>
        <taxon>Rhabditina</taxon>
        <taxon>Rhabditomorpha</taxon>
        <taxon>Strongyloidea</taxon>
        <taxon>Heligmosomidae</taxon>
        <taxon>Heligmosomoides</taxon>
    </lineage>
</organism>
<dbReference type="InterPro" id="IPR051697">
    <property type="entry name" value="Patched_domain-protein"/>
</dbReference>
<dbReference type="PANTHER" id="PTHR10796:SF193">
    <property type="entry name" value="SSD DOMAIN-CONTAINING PROTEIN"/>
    <property type="match status" value="1"/>
</dbReference>
<dbReference type="Proteomes" id="UP000050761">
    <property type="component" value="Unassembled WGS sequence"/>
</dbReference>
<reference evidence="2 3" key="1">
    <citation type="submission" date="2018-11" db="EMBL/GenBank/DDBJ databases">
        <authorList>
            <consortium name="Pathogen Informatics"/>
        </authorList>
    </citation>
    <scope>NUCLEOTIDE SEQUENCE [LARGE SCALE GENOMIC DNA]</scope>
</reference>
<accession>A0A183GMF3</accession>
<dbReference type="GO" id="GO:0018996">
    <property type="term" value="P:molting cycle, collagen and cuticulin-based cuticle"/>
    <property type="evidence" value="ECO:0007669"/>
    <property type="project" value="TreeGrafter"/>
</dbReference>
<name>A0A183GMF3_HELPZ</name>
<gene>
    <name evidence="2" type="ORF">HPBE_LOCUS23872</name>
</gene>
<dbReference type="WBParaSite" id="HPBE_0002387301-mRNA-1">
    <property type="protein sequence ID" value="HPBE_0002387301-mRNA-1"/>
    <property type="gene ID" value="HPBE_0002387301"/>
</dbReference>
<accession>A0A3P8H423</accession>
<dbReference type="EMBL" id="UZAH01035576">
    <property type="protein sequence ID" value="VDP41539.1"/>
    <property type="molecule type" value="Genomic_DNA"/>
</dbReference>
<sequence length="302" mass="34798">MNALSLEPLIRRYFEAWGPMAYRFKWILFVLPLGLTIGLSFGLSRMGALRVDDPAYVFTPHDARWRRELNFFSKNWPLNENKFLPGRSFEIKRFVNVLIHAHDGGTILRDELLKEIQVLNDWISNNISVPTDDGRFNLTFQDLCLSYNWVCVGNEHIEMLLKRSKFGQFVNLSYPRGGNKASSLQDTPVYLGTVLGGVELFKKNNTVKSATFTQLFYFLKQEQATTRRYSTDFSYAVEKFFLRHYNSTKISISFAHHQSLQVRRSDSVEPTAPPASFPAMQHKNLSKRLCECTSEALTSIVM</sequence>
<dbReference type="GO" id="GO:0005886">
    <property type="term" value="C:plasma membrane"/>
    <property type="evidence" value="ECO:0007669"/>
    <property type="project" value="TreeGrafter"/>
</dbReference>
<keyword evidence="1" id="KW-1133">Transmembrane helix</keyword>
<dbReference type="GO" id="GO:0006897">
    <property type="term" value="P:endocytosis"/>
    <property type="evidence" value="ECO:0007669"/>
    <property type="project" value="TreeGrafter"/>
</dbReference>
<dbReference type="PANTHER" id="PTHR10796">
    <property type="entry name" value="PATCHED-RELATED"/>
    <property type="match status" value="1"/>
</dbReference>
<keyword evidence="3" id="KW-1185">Reference proteome</keyword>
<dbReference type="OrthoDB" id="6510177at2759"/>
<feature type="transmembrane region" description="Helical" evidence="1">
    <location>
        <begin position="20"/>
        <end position="43"/>
    </location>
</feature>
<reference evidence="4" key="2">
    <citation type="submission" date="2019-09" db="UniProtKB">
        <authorList>
            <consortium name="WormBaseParasite"/>
        </authorList>
    </citation>
    <scope>IDENTIFICATION</scope>
</reference>
<evidence type="ECO:0000313" key="3">
    <source>
        <dbReference type="Proteomes" id="UP000050761"/>
    </source>
</evidence>
<dbReference type="GO" id="GO:0030659">
    <property type="term" value="C:cytoplasmic vesicle membrane"/>
    <property type="evidence" value="ECO:0007669"/>
    <property type="project" value="TreeGrafter"/>
</dbReference>
<evidence type="ECO:0000313" key="2">
    <source>
        <dbReference type="EMBL" id="VDP41539.1"/>
    </source>
</evidence>
<dbReference type="AlphaFoldDB" id="A0A183GMF3"/>
<keyword evidence="1" id="KW-0472">Membrane</keyword>
<evidence type="ECO:0000313" key="4">
    <source>
        <dbReference type="WBParaSite" id="HPBE_0002387301-mRNA-1"/>
    </source>
</evidence>
<proteinExistence type="predicted"/>
<protein>
    <submittedName>
        <fullName evidence="4">Patched domain-containing protein 3</fullName>
    </submittedName>
</protein>
<keyword evidence="1" id="KW-0812">Transmembrane</keyword>